<dbReference type="PANTHER" id="PTHR43280:SF29">
    <property type="entry name" value="ARAC-FAMILY TRANSCRIPTIONAL REGULATOR"/>
    <property type="match status" value="1"/>
</dbReference>
<feature type="transmembrane region" description="Helical" evidence="4">
    <location>
        <begin position="36"/>
        <end position="56"/>
    </location>
</feature>
<feature type="transmembrane region" description="Helical" evidence="4">
    <location>
        <begin position="189"/>
        <end position="209"/>
    </location>
</feature>
<accession>A0A255XUP4</accession>
<dbReference type="Gene3D" id="1.10.10.60">
    <property type="entry name" value="Homeodomain-like"/>
    <property type="match status" value="1"/>
</dbReference>
<keyword evidence="4" id="KW-1133">Transmembrane helix</keyword>
<feature type="transmembrane region" description="Helical" evidence="4">
    <location>
        <begin position="150"/>
        <end position="169"/>
    </location>
</feature>
<reference evidence="6 7" key="1">
    <citation type="submission" date="2017-07" db="EMBL/GenBank/DDBJ databases">
        <title>Elstera cyanobacteriorum sp. nov., a novel bacterium isolated from cyanobacterial aggregates in a eutrophic lake.</title>
        <authorList>
            <person name="Cai H."/>
        </authorList>
    </citation>
    <scope>NUCLEOTIDE SEQUENCE [LARGE SCALE GENOMIC DNA]</scope>
    <source>
        <strain evidence="6 7">TH019</strain>
    </source>
</reference>
<evidence type="ECO:0000256" key="3">
    <source>
        <dbReference type="ARBA" id="ARBA00023163"/>
    </source>
</evidence>
<evidence type="ECO:0000313" key="6">
    <source>
        <dbReference type="EMBL" id="OYQ20643.1"/>
    </source>
</evidence>
<dbReference type="GO" id="GO:0003700">
    <property type="term" value="F:DNA-binding transcription factor activity"/>
    <property type="evidence" value="ECO:0007669"/>
    <property type="project" value="InterPro"/>
</dbReference>
<keyword evidence="2" id="KW-0238">DNA-binding</keyword>
<dbReference type="PANTHER" id="PTHR43280">
    <property type="entry name" value="ARAC-FAMILY TRANSCRIPTIONAL REGULATOR"/>
    <property type="match status" value="1"/>
</dbReference>
<feature type="transmembrane region" description="Helical" evidence="4">
    <location>
        <begin position="121"/>
        <end position="138"/>
    </location>
</feature>
<dbReference type="InterPro" id="IPR018060">
    <property type="entry name" value="HTH_AraC"/>
</dbReference>
<comment type="caution">
    <text evidence="6">The sequence shown here is derived from an EMBL/GenBank/DDBJ whole genome shotgun (WGS) entry which is preliminary data.</text>
</comment>
<sequence length="341" mass="36668">MTGFYLPLPFLTALLMALLAVRLTRAEAVEPVARGYFLALGGVFIAQALLVGLRFGYGIDQFIPVQRVLPFAIGPLTFLGFRRLIDPSRPPLGDGLRHGGPALALMIVCPLLPPLRPLLDFFILISMAGYGIGLARLYRRGPDGWPGIGLAAAAPVRLLMRVMLLFLAGESLIDGSIAVDFFYWEGRHAPGLIAVGNLGVIAALGWGLLHQPRPMRPPEPSPLPKATPDEADHAALLAALDALLADPALYGDPDLSLARLAKRLHVPARRVSEAINQCHGMNVSQYVNRARLLAAEPRLRHGSEPIGVVMESCGFRSKSNFNRECHRVLGGSPSAVRAGTV</sequence>
<dbReference type="AlphaFoldDB" id="A0A255XUP4"/>
<dbReference type="OrthoDB" id="345413at2"/>
<keyword evidence="7" id="KW-1185">Reference proteome</keyword>
<protein>
    <recommendedName>
        <fullName evidence="5">HTH araC/xylS-type domain-containing protein</fullName>
    </recommendedName>
</protein>
<dbReference type="Pfam" id="PF12833">
    <property type="entry name" value="HTH_18"/>
    <property type="match status" value="1"/>
</dbReference>
<evidence type="ECO:0000256" key="4">
    <source>
        <dbReference type="SAM" id="Phobius"/>
    </source>
</evidence>
<dbReference type="SUPFAM" id="SSF46689">
    <property type="entry name" value="Homeodomain-like"/>
    <property type="match status" value="1"/>
</dbReference>
<evidence type="ECO:0000256" key="2">
    <source>
        <dbReference type="ARBA" id="ARBA00023125"/>
    </source>
</evidence>
<dbReference type="Proteomes" id="UP000216361">
    <property type="component" value="Unassembled WGS sequence"/>
</dbReference>
<evidence type="ECO:0000313" key="7">
    <source>
        <dbReference type="Proteomes" id="UP000216361"/>
    </source>
</evidence>
<evidence type="ECO:0000256" key="1">
    <source>
        <dbReference type="ARBA" id="ARBA00023015"/>
    </source>
</evidence>
<dbReference type="RefSeq" id="WP_094407795.1">
    <property type="nucleotide sequence ID" value="NZ_BMJZ01000009.1"/>
</dbReference>
<keyword evidence="4" id="KW-0472">Membrane</keyword>
<feature type="domain" description="HTH araC/xylS-type" evidence="5">
    <location>
        <begin position="234"/>
        <end position="339"/>
    </location>
</feature>
<dbReference type="PROSITE" id="PS01124">
    <property type="entry name" value="HTH_ARAC_FAMILY_2"/>
    <property type="match status" value="1"/>
</dbReference>
<keyword evidence="3" id="KW-0804">Transcription</keyword>
<dbReference type="InterPro" id="IPR009057">
    <property type="entry name" value="Homeodomain-like_sf"/>
</dbReference>
<organism evidence="6 7">
    <name type="scientific">Elstera cyanobacteriorum</name>
    <dbReference type="NCBI Taxonomy" id="2022747"/>
    <lineage>
        <taxon>Bacteria</taxon>
        <taxon>Pseudomonadati</taxon>
        <taxon>Pseudomonadota</taxon>
        <taxon>Alphaproteobacteria</taxon>
        <taxon>Rhodospirillales</taxon>
        <taxon>Rhodospirillaceae</taxon>
        <taxon>Elstera</taxon>
    </lineage>
</organism>
<keyword evidence="4" id="KW-0812">Transmembrane</keyword>
<dbReference type="SMART" id="SM00342">
    <property type="entry name" value="HTH_ARAC"/>
    <property type="match status" value="1"/>
</dbReference>
<keyword evidence="1" id="KW-0805">Transcription regulation</keyword>
<gene>
    <name evidence="6" type="ORF">CHR90_04540</name>
</gene>
<name>A0A255XUP4_9PROT</name>
<dbReference type="GO" id="GO:0043565">
    <property type="term" value="F:sequence-specific DNA binding"/>
    <property type="evidence" value="ECO:0007669"/>
    <property type="project" value="InterPro"/>
</dbReference>
<evidence type="ECO:0000259" key="5">
    <source>
        <dbReference type="PROSITE" id="PS01124"/>
    </source>
</evidence>
<proteinExistence type="predicted"/>
<dbReference type="EMBL" id="NOXS01000027">
    <property type="protein sequence ID" value="OYQ20643.1"/>
    <property type="molecule type" value="Genomic_DNA"/>
</dbReference>